<dbReference type="PROSITE" id="PS50893">
    <property type="entry name" value="ABC_TRANSPORTER_2"/>
    <property type="match status" value="1"/>
</dbReference>
<evidence type="ECO:0000256" key="3">
    <source>
        <dbReference type="ARBA" id="ARBA00022741"/>
    </source>
</evidence>
<accession>A0A921JCX9</accession>
<sequence>MSDILIQVNQLTKTYNNKNSVSDANFSIRKGDIFGLIGKNGAGKSTLLKMIAGFIHPTAGDIRLFNHDVDSNHAYFERIGVLIEQPGLYPYYSGYRNLELIAISYGLKDKETHINKVLSQVGLEKDKDVKVKNYSMGMKQRLGIALALLGNPDILILDEPINGLDPEGIVDIRHLIMELNKSGMTIIIASHILEELSKIATRYAVINQGEILEILSRDELLETCEERIELEVDDIKQVLPVLEQYLDVQTYKVMDSKSVHIFDTHVEVQQVIKLLSKNELSIHSIMKHKQSLEQYFLERTGVESVGVSND</sequence>
<dbReference type="InterPro" id="IPR027417">
    <property type="entry name" value="P-loop_NTPase"/>
</dbReference>
<evidence type="ECO:0000256" key="2">
    <source>
        <dbReference type="ARBA" id="ARBA00022448"/>
    </source>
</evidence>
<keyword evidence="3" id="KW-0547">Nucleotide-binding</keyword>
<dbReference type="PANTHER" id="PTHR43335">
    <property type="entry name" value="ABC TRANSPORTER, ATP-BINDING PROTEIN"/>
    <property type="match status" value="1"/>
</dbReference>
<evidence type="ECO:0000313" key="6">
    <source>
        <dbReference type="EMBL" id="HJE20295.1"/>
    </source>
</evidence>
<dbReference type="InterPro" id="IPR003593">
    <property type="entry name" value="AAA+_ATPase"/>
</dbReference>
<evidence type="ECO:0000256" key="1">
    <source>
        <dbReference type="ARBA" id="ARBA00005417"/>
    </source>
</evidence>
<dbReference type="GO" id="GO:0016887">
    <property type="term" value="F:ATP hydrolysis activity"/>
    <property type="evidence" value="ECO:0007669"/>
    <property type="project" value="InterPro"/>
</dbReference>
<proteinExistence type="inferred from homology"/>
<protein>
    <submittedName>
        <fullName evidence="6">ATP-binding cassette domain-containing protein</fullName>
    </submittedName>
</protein>
<feature type="domain" description="ABC transporter" evidence="5">
    <location>
        <begin position="6"/>
        <end position="233"/>
    </location>
</feature>
<comment type="similarity">
    <text evidence="1">Belongs to the ABC transporter superfamily.</text>
</comment>
<dbReference type="SUPFAM" id="SSF52540">
    <property type="entry name" value="P-loop containing nucleoside triphosphate hydrolases"/>
    <property type="match status" value="1"/>
</dbReference>
<dbReference type="AlphaFoldDB" id="A0A921JCX9"/>
<organism evidence="6 7">
    <name type="scientific">Aliicoccus persicus</name>
    <dbReference type="NCBI Taxonomy" id="930138"/>
    <lineage>
        <taxon>Bacteria</taxon>
        <taxon>Bacillati</taxon>
        <taxon>Bacillota</taxon>
        <taxon>Bacilli</taxon>
        <taxon>Bacillales</taxon>
        <taxon>Staphylococcaceae</taxon>
        <taxon>Aliicoccus</taxon>
    </lineage>
</organism>
<dbReference type="PANTHER" id="PTHR43335:SF8">
    <property type="entry name" value="ABC TRANSPORTER, ATP-BINDING PROTEIN"/>
    <property type="match status" value="1"/>
</dbReference>
<gene>
    <name evidence="6" type="ORF">K8V35_08080</name>
</gene>
<reference evidence="6" key="2">
    <citation type="submission" date="2021-09" db="EMBL/GenBank/DDBJ databases">
        <authorList>
            <person name="Gilroy R."/>
        </authorList>
    </citation>
    <scope>NUCLEOTIDE SEQUENCE</scope>
    <source>
        <strain evidence="6">6019</strain>
    </source>
</reference>
<dbReference type="EMBL" id="DYYI01000088">
    <property type="protein sequence ID" value="HJE20295.1"/>
    <property type="molecule type" value="Genomic_DNA"/>
</dbReference>
<evidence type="ECO:0000259" key="5">
    <source>
        <dbReference type="PROSITE" id="PS50893"/>
    </source>
</evidence>
<dbReference type="Pfam" id="PF00005">
    <property type="entry name" value="ABC_tran"/>
    <property type="match status" value="1"/>
</dbReference>
<evidence type="ECO:0000256" key="4">
    <source>
        <dbReference type="ARBA" id="ARBA00022840"/>
    </source>
</evidence>
<keyword evidence="4 6" id="KW-0067">ATP-binding</keyword>
<dbReference type="Gene3D" id="3.40.50.300">
    <property type="entry name" value="P-loop containing nucleotide triphosphate hydrolases"/>
    <property type="match status" value="1"/>
</dbReference>
<name>A0A921JCX9_9STAP</name>
<evidence type="ECO:0000313" key="7">
    <source>
        <dbReference type="Proteomes" id="UP000763505"/>
    </source>
</evidence>
<reference evidence="6" key="1">
    <citation type="journal article" date="2021" name="PeerJ">
        <title>Extensive microbial diversity within the chicken gut microbiome revealed by metagenomics and culture.</title>
        <authorList>
            <person name="Gilroy R."/>
            <person name="Ravi A."/>
            <person name="Getino M."/>
            <person name="Pursley I."/>
            <person name="Horton D.L."/>
            <person name="Alikhan N.F."/>
            <person name="Baker D."/>
            <person name="Gharbi K."/>
            <person name="Hall N."/>
            <person name="Watson M."/>
            <person name="Adriaenssens E.M."/>
            <person name="Foster-Nyarko E."/>
            <person name="Jarju S."/>
            <person name="Secka A."/>
            <person name="Antonio M."/>
            <person name="Oren A."/>
            <person name="Chaudhuri R.R."/>
            <person name="La Ragione R."/>
            <person name="Hildebrand F."/>
            <person name="Pallen M.J."/>
        </authorList>
    </citation>
    <scope>NUCLEOTIDE SEQUENCE</scope>
    <source>
        <strain evidence="6">6019</strain>
    </source>
</reference>
<keyword evidence="2" id="KW-0813">Transport</keyword>
<dbReference type="Proteomes" id="UP000763505">
    <property type="component" value="Unassembled WGS sequence"/>
</dbReference>
<dbReference type="SMART" id="SM00382">
    <property type="entry name" value="AAA"/>
    <property type="match status" value="1"/>
</dbReference>
<comment type="caution">
    <text evidence="6">The sequence shown here is derived from an EMBL/GenBank/DDBJ whole genome shotgun (WGS) entry which is preliminary data.</text>
</comment>
<dbReference type="InterPro" id="IPR003439">
    <property type="entry name" value="ABC_transporter-like_ATP-bd"/>
</dbReference>
<dbReference type="GO" id="GO:0005524">
    <property type="term" value="F:ATP binding"/>
    <property type="evidence" value="ECO:0007669"/>
    <property type="project" value="UniProtKB-KW"/>
</dbReference>